<gene>
    <name evidence="1" type="ORF">FOZ60_014561</name>
</gene>
<dbReference type="OrthoDB" id="10251250at2759"/>
<comment type="caution">
    <text evidence="1">The sequence shown here is derived from an EMBL/GenBank/DDBJ whole genome shotgun (WGS) entry which is preliminary data.</text>
</comment>
<dbReference type="EMBL" id="JABANP010000694">
    <property type="protein sequence ID" value="KAF4679745.1"/>
    <property type="molecule type" value="Genomic_DNA"/>
</dbReference>
<sequence length="339" mass="37947">MELVDIISVVRTLSKGSASLCHQLVLVSELNKGQNPGKLSPEKGKDQFDIERDCDFPKYPPRSFDPIFPSRGIRGTGPEQDIKGLGDPSLSFLYDRVAVSYGYVKRGESLDLHIYGRGLDALEKKKYQRDVVSLSLNYLTLESLLLDRSFCQNLAKVFRLTEPEKSCMSRSGAGQFQSLKSVRLSHNGLMRGVLQSLSHLQRFLALLAEGHPELEDFSIDCGEGNNDLVNMGSASSATRLYYRAAIVSKLPELDLLDNKEVSAFERQLADVIKGSREISNSLEPIDGVLALGRRRCAENVVQPERTSLTDSLEFFDTHLEKLIRDYLESVWEEILADNE</sequence>
<evidence type="ECO:0000313" key="2">
    <source>
        <dbReference type="Proteomes" id="UP000541610"/>
    </source>
</evidence>
<dbReference type="InterPro" id="IPR032675">
    <property type="entry name" value="LRR_dom_sf"/>
</dbReference>
<proteinExistence type="predicted"/>
<feature type="non-terminal residue" evidence="1">
    <location>
        <position position="1"/>
    </location>
</feature>
<organism evidence="1 2">
    <name type="scientific">Perkinsus olseni</name>
    <name type="common">Perkinsus atlanticus</name>
    <dbReference type="NCBI Taxonomy" id="32597"/>
    <lineage>
        <taxon>Eukaryota</taxon>
        <taxon>Sar</taxon>
        <taxon>Alveolata</taxon>
        <taxon>Perkinsozoa</taxon>
        <taxon>Perkinsea</taxon>
        <taxon>Perkinsida</taxon>
        <taxon>Perkinsidae</taxon>
        <taxon>Perkinsus</taxon>
    </lineage>
</organism>
<dbReference type="AlphaFoldDB" id="A0A7J6N7F1"/>
<reference evidence="1 2" key="1">
    <citation type="submission" date="2020-04" db="EMBL/GenBank/DDBJ databases">
        <title>Perkinsus olseni comparative genomics.</title>
        <authorList>
            <person name="Bogema D.R."/>
        </authorList>
    </citation>
    <scope>NUCLEOTIDE SEQUENCE [LARGE SCALE GENOMIC DNA]</scope>
    <source>
        <strain evidence="1">00978-12</strain>
    </source>
</reference>
<dbReference type="Proteomes" id="UP000541610">
    <property type="component" value="Unassembled WGS sequence"/>
</dbReference>
<name>A0A7J6N7F1_PEROL</name>
<evidence type="ECO:0000313" key="1">
    <source>
        <dbReference type="EMBL" id="KAF4679745.1"/>
    </source>
</evidence>
<accession>A0A7J6N7F1</accession>
<dbReference type="Gene3D" id="3.80.10.10">
    <property type="entry name" value="Ribonuclease Inhibitor"/>
    <property type="match status" value="1"/>
</dbReference>
<protein>
    <submittedName>
        <fullName evidence="1">Uncharacterized protein</fullName>
    </submittedName>
</protein>